<gene>
    <name evidence="9" type="ORF">LC_TR3942_c0_g1_i1_g.14527</name>
</gene>
<comment type="subcellular location">
    <subcellularLocation>
        <location evidence="1">Cytoplasm</location>
        <location evidence="1">Cytoskeleton</location>
    </subcellularLocation>
</comment>
<dbReference type="EMBL" id="GEVK01014962">
    <property type="protein sequence ID" value="JAU37870.1"/>
    <property type="molecule type" value="Transcribed_RNA"/>
</dbReference>
<dbReference type="PANTHER" id="PTHR19321">
    <property type="entry name" value="PROTEIN REGULATOR OF CYTOKINESIS 1 PRC1-RELATED"/>
    <property type="match status" value="1"/>
</dbReference>
<dbReference type="Pfam" id="PF03999">
    <property type="entry name" value="MAP65_ASE1"/>
    <property type="match status" value="1"/>
</dbReference>
<name>A0A1J3F2Q2_NOCCA</name>
<feature type="region of interest" description="Disordered" evidence="7">
    <location>
        <begin position="364"/>
        <end position="386"/>
    </location>
</feature>
<keyword evidence="5" id="KW-0206">Cytoskeleton</keyword>
<dbReference type="GO" id="GO:0005874">
    <property type="term" value="C:microtubule"/>
    <property type="evidence" value="ECO:0007669"/>
    <property type="project" value="UniProtKB-KW"/>
</dbReference>
<sequence length="618" mass="70326">MKKDPTLQVETTCGSLLYELQIIWGEVGETETDRDKMLLELELECVEVYRRKVDQANRCRAQLRQAIADAEAELAALCSAMGERPVHIRQSDQSVGSLKQELGTILPELEEMQKRKTERRNQFVPVLEEIVNIANDIKGQGEHVPSKPRIDETDLSMRKLEELQCQLRALQKEKSDRVETIRKHMCSLYSHCSVLGMDCYEVVGQVNPTLNDPEGPRSLSDHTIEKLGAAVQKLREVKIQRMQKLQDLATTMLELWNFMDTPIEEQQEYQHITSNVAASEHEITEANSLSEDFIKYVEAEVFRLDKLKASKMKELVLKKRSELEDICRKTHMLPVSGSAIEPNPHESVSPSIQLGSSKVLRFSSQCTDDPSLGEDTPTERRKRRKWTPTDDAVLISAWLNTSKDVVGNEQKLGAFWKRIAAYFASSPQVVGYEKREPSHCKQRWQKINDLVCKFCGSYDAAKREKGSGHNENDVLELAHQIFYSDHKKRFNIEHGWKKLRNDQKWCDLSSSKTDGSSKRRKCEDGAQSSSSHTVNSVDDQATNRCPSVKTMKGKGKRNMEEGKTGLEFQSMGTIKEDLVIKEKLSKMGLLDSLLAKKEPLSEIEEALKNKLITDMLTN</sequence>
<evidence type="ECO:0000256" key="5">
    <source>
        <dbReference type="ARBA" id="ARBA00023212"/>
    </source>
</evidence>
<dbReference type="Gene3D" id="1.10.10.60">
    <property type="entry name" value="Homeodomain-like"/>
    <property type="match status" value="1"/>
</dbReference>
<dbReference type="PROSITE" id="PS50090">
    <property type="entry name" value="MYB_LIKE"/>
    <property type="match status" value="1"/>
</dbReference>
<comment type="similarity">
    <text evidence="2">Belongs to the MAP65/ASE1 family.</text>
</comment>
<evidence type="ECO:0000256" key="3">
    <source>
        <dbReference type="ARBA" id="ARBA00022701"/>
    </source>
</evidence>
<keyword evidence="4 6" id="KW-0175">Coiled coil</keyword>
<dbReference type="InterPro" id="IPR007145">
    <property type="entry name" value="MAP65_Ase1_PRC1"/>
</dbReference>
<feature type="coiled-coil region" evidence="6">
    <location>
        <begin position="46"/>
        <end position="80"/>
    </location>
</feature>
<dbReference type="GO" id="GO:0000226">
    <property type="term" value="P:microtubule cytoskeleton organization"/>
    <property type="evidence" value="ECO:0007669"/>
    <property type="project" value="InterPro"/>
</dbReference>
<evidence type="ECO:0000313" key="9">
    <source>
        <dbReference type="EMBL" id="JAU37870.1"/>
    </source>
</evidence>
<evidence type="ECO:0000256" key="2">
    <source>
        <dbReference type="ARBA" id="ARBA00006187"/>
    </source>
</evidence>
<keyword evidence="3" id="KW-0493">Microtubule</keyword>
<accession>A0A1J3F2Q2</accession>
<organism evidence="9">
    <name type="scientific">Noccaea caerulescens</name>
    <name type="common">Alpine penny-cress</name>
    <name type="synonym">Thlaspi caerulescens</name>
    <dbReference type="NCBI Taxonomy" id="107243"/>
    <lineage>
        <taxon>Eukaryota</taxon>
        <taxon>Viridiplantae</taxon>
        <taxon>Streptophyta</taxon>
        <taxon>Embryophyta</taxon>
        <taxon>Tracheophyta</taxon>
        <taxon>Spermatophyta</taxon>
        <taxon>Magnoliopsida</taxon>
        <taxon>eudicotyledons</taxon>
        <taxon>Gunneridae</taxon>
        <taxon>Pentapetalae</taxon>
        <taxon>rosids</taxon>
        <taxon>malvids</taxon>
        <taxon>Brassicales</taxon>
        <taxon>Brassicaceae</taxon>
        <taxon>Coluteocarpeae</taxon>
        <taxon>Noccaea</taxon>
    </lineage>
</organism>
<evidence type="ECO:0000256" key="1">
    <source>
        <dbReference type="ARBA" id="ARBA00004245"/>
    </source>
</evidence>
<evidence type="ECO:0000256" key="7">
    <source>
        <dbReference type="SAM" id="MobiDB-lite"/>
    </source>
</evidence>
<feature type="region of interest" description="Disordered" evidence="7">
    <location>
        <begin position="509"/>
        <end position="563"/>
    </location>
</feature>
<dbReference type="PANTHER" id="PTHR19321:SF7">
    <property type="entry name" value="65-KDA MICROTUBULE-ASSOCIATED PROTEIN 3"/>
    <property type="match status" value="1"/>
</dbReference>
<feature type="domain" description="Myb-like" evidence="8">
    <location>
        <begin position="378"/>
        <end position="448"/>
    </location>
</feature>
<dbReference type="GO" id="GO:0005737">
    <property type="term" value="C:cytoplasm"/>
    <property type="evidence" value="ECO:0007669"/>
    <property type="project" value="TreeGrafter"/>
</dbReference>
<proteinExistence type="inferred from homology"/>
<dbReference type="InterPro" id="IPR001005">
    <property type="entry name" value="SANT/Myb"/>
</dbReference>
<reference evidence="9" key="1">
    <citation type="submission" date="2016-07" db="EMBL/GenBank/DDBJ databases">
        <title>De novo transcriptome assembly of four accessions of the metal hyperaccumulator plant Noccaea caerulescens.</title>
        <authorList>
            <person name="Blande D."/>
            <person name="Halimaa P."/>
            <person name="Tervahauta A.I."/>
            <person name="Aarts M.G."/>
            <person name="Karenlampi S.O."/>
        </authorList>
    </citation>
    <scope>NUCLEOTIDE SEQUENCE</scope>
</reference>
<dbReference type="GO" id="GO:0005819">
    <property type="term" value="C:spindle"/>
    <property type="evidence" value="ECO:0007669"/>
    <property type="project" value="TreeGrafter"/>
</dbReference>
<evidence type="ECO:0000259" key="8">
    <source>
        <dbReference type="PROSITE" id="PS50090"/>
    </source>
</evidence>
<feature type="compositionally biased region" description="Basic and acidic residues" evidence="7">
    <location>
        <begin position="515"/>
        <end position="524"/>
    </location>
</feature>
<feature type="compositionally biased region" description="Polar residues" evidence="7">
    <location>
        <begin position="526"/>
        <end position="545"/>
    </location>
</feature>
<evidence type="ECO:0000256" key="4">
    <source>
        <dbReference type="ARBA" id="ARBA00023054"/>
    </source>
</evidence>
<dbReference type="GO" id="GO:0008017">
    <property type="term" value="F:microtubule binding"/>
    <property type="evidence" value="ECO:0007669"/>
    <property type="project" value="InterPro"/>
</dbReference>
<dbReference type="AlphaFoldDB" id="A0A1J3F2Q2"/>
<feature type="coiled-coil region" evidence="6">
    <location>
        <begin position="153"/>
        <end position="180"/>
    </location>
</feature>
<keyword evidence="5" id="KW-0963">Cytoplasm</keyword>
<protein>
    <submittedName>
        <fullName evidence="9">65-kDa microtubule-associated protein 3</fullName>
    </submittedName>
</protein>
<evidence type="ECO:0000256" key="6">
    <source>
        <dbReference type="SAM" id="Coils"/>
    </source>
</evidence>